<proteinExistence type="inferred from homology"/>
<dbReference type="InterPro" id="IPR003717">
    <property type="entry name" value="RecO"/>
</dbReference>
<dbReference type="InterPro" id="IPR012340">
    <property type="entry name" value="NA-bd_OB-fold"/>
</dbReference>
<keyword evidence="5 7" id="KW-0234">DNA repair</keyword>
<evidence type="ECO:0000256" key="5">
    <source>
        <dbReference type="ARBA" id="ARBA00023204"/>
    </source>
</evidence>
<dbReference type="InterPro" id="IPR037278">
    <property type="entry name" value="ARFGAP/RecO"/>
</dbReference>
<reference evidence="9 10" key="1">
    <citation type="submission" date="2017-09" db="EMBL/GenBank/DDBJ databases">
        <title>Bacterial strain isolated from the female urinary microbiota.</title>
        <authorList>
            <person name="Thomas-White K."/>
            <person name="Kumar N."/>
            <person name="Forster S."/>
            <person name="Putonti C."/>
            <person name="Lawley T."/>
            <person name="Wolfe A.J."/>
        </authorList>
    </citation>
    <scope>NUCLEOTIDE SEQUENCE [LARGE SCALE GENOMIC DNA]</scope>
    <source>
        <strain evidence="9 10">UMB0683</strain>
    </source>
</reference>
<dbReference type="SUPFAM" id="SSF50249">
    <property type="entry name" value="Nucleic acid-binding proteins"/>
    <property type="match status" value="1"/>
</dbReference>
<comment type="caution">
    <text evidence="9">The sequence shown here is derived from an EMBL/GenBank/DDBJ whole genome shotgun (WGS) entry which is preliminary data.</text>
</comment>
<dbReference type="HAMAP" id="MF_00201">
    <property type="entry name" value="RecO"/>
    <property type="match status" value="1"/>
</dbReference>
<dbReference type="SUPFAM" id="SSF57863">
    <property type="entry name" value="ArfGap/RecO-like zinc finger"/>
    <property type="match status" value="1"/>
</dbReference>
<accession>A0A2J6NMJ1</accession>
<organism evidence="9 10">
    <name type="scientific">Limosilactobacillus pontis</name>
    <dbReference type="NCBI Taxonomy" id="35787"/>
    <lineage>
        <taxon>Bacteria</taxon>
        <taxon>Bacillati</taxon>
        <taxon>Bacillota</taxon>
        <taxon>Bacilli</taxon>
        <taxon>Lactobacillales</taxon>
        <taxon>Lactobacillaceae</taxon>
        <taxon>Limosilactobacillus</taxon>
    </lineage>
</organism>
<dbReference type="NCBIfam" id="TIGR00613">
    <property type="entry name" value="reco"/>
    <property type="match status" value="1"/>
</dbReference>
<evidence type="ECO:0000259" key="8">
    <source>
        <dbReference type="Pfam" id="PF11967"/>
    </source>
</evidence>
<dbReference type="InterPro" id="IPR042242">
    <property type="entry name" value="RecO_C"/>
</dbReference>
<dbReference type="GO" id="GO:0006302">
    <property type="term" value="P:double-strand break repair"/>
    <property type="evidence" value="ECO:0007669"/>
    <property type="project" value="TreeGrafter"/>
</dbReference>
<dbReference type="Pfam" id="PF11967">
    <property type="entry name" value="RecO_N"/>
    <property type="match status" value="1"/>
</dbReference>
<dbReference type="Gene3D" id="1.20.1440.120">
    <property type="entry name" value="Recombination protein O, C-terminal domain"/>
    <property type="match status" value="1"/>
</dbReference>
<evidence type="ECO:0000256" key="6">
    <source>
        <dbReference type="ARBA" id="ARBA00033409"/>
    </source>
</evidence>
<gene>
    <name evidence="7 9" type="primary">recO</name>
    <name evidence="9" type="ORF">CK797_05650</name>
</gene>
<dbReference type="AlphaFoldDB" id="A0A2J6NMJ1"/>
<evidence type="ECO:0000256" key="1">
    <source>
        <dbReference type="ARBA" id="ARBA00007452"/>
    </source>
</evidence>
<dbReference type="GO" id="GO:0043590">
    <property type="term" value="C:bacterial nucleoid"/>
    <property type="evidence" value="ECO:0007669"/>
    <property type="project" value="TreeGrafter"/>
</dbReference>
<sequence>MAREVTDFNGIIIYRQDYRERDLLVKMLTDKIGPAMFFVKGAKKRGFRLAADILPFTHGSYIGSLADDGLSFINVASETHQYRNIIGDVSKNAYATYILSLVDHAFPDGRNIGAWFKQVAAALERIDQGVDEQVVANIIEIQLLTMFGVAPNWDQCVVCGQDQGPLDFSEESGGMLCKRHWYLDPRRLHLNRRTVYFLQRLAHANLQQVRRISINPVTKRHIQAVIDTIYDDQVGLKLKSKHFINEMHRWEQKMGNLPSKD</sequence>
<dbReference type="EMBL" id="PNFV01000005">
    <property type="protein sequence ID" value="PMB82534.1"/>
    <property type="molecule type" value="Genomic_DNA"/>
</dbReference>
<comment type="similarity">
    <text evidence="1 7">Belongs to the RecO family.</text>
</comment>
<protein>
    <recommendedName>
        <fullName evidence="2 7">DNA repair protein RecO</fullName>
    </recommendedName>
    <alternativeName>
        <fullName evidence="6 7">Recombination protein O</fullName>
    </alternativeName>
</protein>
<dbReference type="RefSeq" id="WP_104688782.1">
    <property type="nucleotide sequence ID" value="NZ_JBKTHY010000002.1"/>
</dbReference>
<name>A0A2J6NMJ1_9LACO</name>
<dbReference type="OrthoDB" id="9797083at2"/>
<dbReference type="PANTHER" id="PTHR33991">
    <property type="entry name" value="DNA REPAIR PROTEIN RECO"/>
    <property type="match status" value="1"/>
</dbReference>
<feature type="domain" description="DNA replication/recombination mediator RecO N-terminal" evidence="8">
    <location>
        <begin position="7"/>
        <end position="77"/>
    </location>
</feature>
<dbReference type="Proteomes" id="UP000239920">
    <property type="component" value="Unassembled WGS sequence"/>
</dbReference>
<keyword evidence="4 7" id="KW-0233">DNA recombination</keyword>
<dbReference type="Pfam" id="PF02565">
    <property type="entry name" value="RecO_C"/>
    <property type="match status" value="1"/>
</dbReference>
<dbReference type="PANTHER" id="PTHR33991:SF1">
    <property type="entry name" value="DNA REPAIR PROTEIN RECO"/>
    <property type="match status" value="1"/>
</dbReference>
<evidence type="ECO:0000256" key="4">
    <source>
        <dbReference type="ARBA" id="ARBA00023172"/>
    </source>
</evidence>
<comment type="function">
    <text evidence="7">Involved in DNA repair and RecF pathway recombination.</text>
</comment>
<evidence type="ECO:0000313" key="10">
    <source>
        <dbReference type="Proteomes" id="UP000239920"/>
    </source>
</evidence>
<evidence type="ECO:0000256" key="3">
    <source>
        <dbReference type="ARBA" id="ARBA00022763"/>
    </source>
</evidence>
<dbReference type="Gene3D" id="2.40.50.140">
    <property type="entry name" value="Nucleic acid-binding proteins"/>
    <property type="match status" value="1"/>
</dbReference>
<dbReference type="GO" id="GO:0006310">
    <property type="term" value="P:DNA recombination"/>
    <property type="evidence" value="ECO:0007669"/>
    <property type="project" value="UniProtKB-UniRule"/>
</dbReference>
<dbReference type="InterPro" id="IPR022572">
    <property type="entry name" value="DNA_rep/recomb_RecO_N"/>
</dbReference>
<evidence type="ECO:0000256" key="7">
    <source>
        <dbReference type="HAMAP-Rule" id="MF_00201"/>
    </source>
</evidence>
<evidence type="ECO:0000313" key="9">
    <source>
        <dbReference type="EMBL" id="PMB82534.1"/>
    </source>
</evidence>
<keyword evidence="3 7" id="KW-0227">DNA damage</keyword>
<evidence type="ECO:0000256" key="2">
    <source>
        <dbReference type="ARBA" id="ARBA00021310"/>
    </source>
</evidence>